<evidence type="ECO:0000313" key="2">
    <source>
        <dbReference type="EMBL" id="KAA5543156.1"/>
    </source>
</evidence>
<dbReference type="InterPro" id="IPR029024">
    <property type="entry name" value="TerB-like"/>
</dbReference>
<feature type="compositionally biased region" description="Low complexity" evidence="1">
    <location>
        <begin position="48"/>
        <end position="59"/>
    </location>
</feature>
<reference evidence="2 3" key="1">
    <citation type="submission" date="2019-08" db="EMBL/GenBank/DDBJ databases">
        <authorList>
            <person name="Dhanesh K."/>
            <person name="Kumar G."/>
            <person name="Sasikala C."/>
            <person name="Venkata Ramana C."/>
        </authorList>
    </citation>
    <scope>NUCLEOTIDE SEQUENCE [LARGE SCALE GENOMIC DNA]</scope>
    <source>
        <strain evidence="2 3">JC645</strain>
    </source>
</reference>
<dbReference type="SUPFAM" id="SSF158682">
    <property type="entry name" value="TerB-like"/>
    <property type="match status" value="1"/>
</dbReference>
<name>A0A5M6D957_9BACT</name>
<dbReference type="Pfam" id="PF04391">
    <property type="entry name" value="DUF533"/>
    <property type="match status" value="1"/>
</dbReference>
<dbReference type="CDD" id="cd07178">
    <property type="entry name" value="terB_like_YebE"/>
    <property type="match status" value="1"/>
</dbReference>
<keyword evidence="3" id="KW-1185">Reference proteome</keyword>
<evidence type="ECO:0000313" key="3">
    <source>
        <dbReference type="Proteomes" id="UP000324479"/>
    </source>
</evidence>
<gene>
    <name evidence="2" type="ORF">FYK55_12805</name>
</gene>
<comment type="caution">
    <text evidence="2">The sequence shown here is derived from an EMBL/GenBank/DDBJ whole genome shotgun (WGS) entry which is preliminary data.</text>
</comment>
<feature type="region of interest" description="Disordered" evidence="1">
    <location>
        <begin position="75"/>
        <end position="117"/>
    </location>
</feature>
<dbReference type="Proteomes" id="UP000324479">
    <property type="component" value="Unassembled WGS sequence"/>
</dbReference>
<protein>
    <submittedName>
        <fullName evidence="2">Tellurite resistance TerB family protein</fullName>
    </submittedName>
</protein>
<proteinExistence type="predicted"/>
<feature type="region of interest" description="Disordered" evidence="1">
    <location>
        <begin position="30"/>
        <end position="62"/>
    </location>
</feature>
<sequence>MLMAGDCRTLFLGEQSMNAIDILGSLLGHKQSQGGKGADALNDIFGGRTRSSQSSTSTRPADIEREAKELEDLLNVSTGRSSSSGRSTGRSPSTSSPSTSHPTATRTASPASTTSEQDRALILIRAMVGAAKADGRLDADEQEKIIKQLRNPSRDDIEFLRREFERPVDVRSFAASVPTGMEQQVYTMSLIAIDLDTSDEAKYLMELSESLRLPMEVREQIHQRMGAPSIY</sequence>
<dbReference type="EMBL" id="VWOX01000006">
    <property type="protein sequence ID" value="KAA5543156.1"/>
    <property type="molecule type" value="Genomic_DNA"/>
</dbReference>
<dbReference type="AlphaFoldDB" id="A0A5M6D957"/>
<accession>A0A5M6D957</accession>
<dbReference type="InterPro" id="IPR007486">
    <property type="entry name" value="YebE"/>
</dbReference>
<evidence type="ECO:0000256" key="1">
    <source>
        <dbReference type="SAM" id="MobiDB-lite"/>
    </source>
</evidence>
<organism evidence="2 3">
    <name type="scientific">Roseiconus nitratireducens</name>
    <dbReference type="NCBI Taxonomy" id="2605748"/>
    <lineage>
        <taxon>Bacteria</taxon>
        <taxon>Pseudomonadati</taxon>
        <taxon>Planctomycetota</taxon>
        <taxon>Planctomycetia</taxon>
        <taxon>Pirellulales</taxon>
        <taxon>Pirellulaceae</taxon>
        <taxon>Roseiconus</taxon>
    </lineage>
</organism>
<feature type="compositionally biased region" description="Low complexity" evidence="1">
    <location>
        <begin position="77"/>
        <end position="115"/>
    </location>
</feature>